<keyword evidence="1" id="KW-0732">Signal</keyword>
<dbReference type="KEGG" id="uli:ETAA1_46100"/>
<name>A0A517XYM9_9BACT</name>
<keyword evidence="3" id="KW-1185">Reference proteome</keyword>
<reference evidence="2 3" key="1">
    <citation type="submission" date="2019-02" db="EMBL/GenBank/DDBJ databases">
        <title>Deep-cultivation of Planctomycetes and their phenomic and genomic characterization uncovers novel biology.</title>
        <authorList>
            <person name="Wiegand S."/>
            <person name="Jogler M."/>
            <person name="Boedeker C."/>
            <person name="Pinto D."/>
            <person name="Vollmers J."/>
            <person name="Rivas-Marin E."/>
            <person name="Kohn T."/>
            <person name="Peeters S.H."/>
            <person name="Heuer A."/>
            <person name="Rast P."/>
            <person name="Oberbeckmann S."/>
            <person name="Bunk B."/>
            <person name="Jeske O."/>
            <person name="Meyerdierks A."/>
            <person name="Storesund J.E."/>
            <person name="Kallscheuer N."/>
            <person name="Luecker S."/>
            <person name="Lage O.M."/>
            <person name="Pohl T."/>
            <person name="Merkel B.J."/>
            <person name="Hornburger P."/>
            <person name="Mueller R.-W."/>
            <person name="Bruemmer F."/>
            <person name="Labrenz M."/>
            <person name="Spormann A.M."/>
            <person name="Op den Camp H."/>
            <person name="Overmann J."/>
            <person name="Amann R."/>
            <person name="Jetten M.S.M."/>
            <person name="Mascher T."/>
            <person name="Medema M.H."/>
            <person name="Devos D.P."/>
            <person name="Kaster A.-K."/>
            <person name="Ovreas L."/>
            <person name="Rohde M."/>
            <person name="Galperin M.Y."/>
            <person name="Jogler C."/>
        </authorList>
    </citation>
    <scope>NUCLEOTIDE SEQUENCE [LARGE SCALE GENOMIC DNA]</scope>
    <source>
        <strain evidence="2 3">ETA_A1</strain>
    </source>
</reference>
<evidence type="ECO:0000313" key="2">
    <source>
        <dbReference type="EMBL" id="QDU22627.1"/>
    </source>
</evidence>
<accession>A0A517XYM9</accession>
<dbReference type="SUPFAM" id="SSF69318">
    <property type="entry name" value="Integrin alpha N-terminal domain"/>
    <property type="match status" value="1"/>
</dbReference>
<dbReference type="RefSeq" id="WP_145242517.1">
    <property type="nucleotide sequence ID" value="NZ_CP036273.1"/>
</dbReference>
<protein>
    <submittedName>
        <fullName evidence="2">FG-GAP repeat protein</fullName>
    </submittedName>
</protein>
<evidence type="ECO:0000256" key="1">
    <source>
        <dbReference type="ARBA" id="ARBA00022729"/>
    </source>
</evidence>
<dbReference type="SUPFAM" id="SSF117074">
    <property type="entry name" value="Hypothetical protein PA1324"/>
    <property type="match status" value="1"/>
</dbReference>
<sequence length="886" mass="90342">MDCTTRLRPRLSVQPLEDRCVPALLLSDVGYSGVFFNSPTEQFFELRGDPGATIAGRTYLVTVNGDPGTAAGVINSVFDLGGVQLGSSGYLAVVQANSPYTVDSRSAVLRGTTTGFGGLGGTAPDRFSDSSALSNEFEFIFGSNTFLLVTANTAPVPGADVDVNDDGLLDSAASTWTVLDSVGVLGPTLGANANETSYGKITVSQGGVGRALYSSVTINATAHGHVARVGESTGYTAADWVAGRPDDSGNAPGQYRYENGIFGRPTDPNRFTAGLRVDQLGGANFVSAAYGRVYTDANGNNTFDAGDAPVAGQTVWADQNANGVLDSYETTFSIAASGLPVNADLTNAIPGATLTLINTGVNQVGRSIQVSDTVFNTSQRIGSNNVGFFASFHQLRVDLYRPSSSVSLDYFDDVPGTGAGGTGRMEAYAANGTLLDVVLVSVQRGTTGGTMIINRPQADIAYVIAYTDPSTTANAYFDNLRFTTPESSATTAADGSYKVGGLLDGDYSIRTIGGAQLPASITNLVPVRGLDFGTGGGLGGGGGSIGGRGRTVAVGGGPGAVSVYGSVNGQLSQASVINFPVLFPDAPFDGTYRTATGDVNGDGVEDVAVVTGPGTSVRWAVIDGRTGNTLLVPLTTAFAGSDSFTGGGFVSIGDLDGDGRGEVVLTPDQGGGARVTIFTVYNVGARVRANYLGINDPNFRGGARTALGDVNGDGRADLLVAAGFQGGPRVALYDGKQVFTAGLVPITSDFFAFDQGLRNGVFASIGDVDGDGFGDLVLGAGSGGAPAVRVLSGRTLVFGGGPGAALATPISDFFVNGDSDSRTGVRVTAKNVDGDQFADIVTGSGENQPSFMRVYAGSSARGRAEPAVIQDVDPFGVALTEGVFVG</sequence>
<gene>
    <name evidence="2" type="ORF">ETAA1_46100</name>
</gene>
<dbReference type="EMBL" id="CP036273">
    <property type="protein sequence ID" value="QDU22627.1"/>
    <property type="molecule type" value="Genomic_DNA"/>
</dbReference>
<dbReference type="Gene3D" id="2.130.10.130">
    <property type="entry name" value="Integrin alpha, N-terminal"/>
    <property type="match status" value="1"/>
</dbReference>
<dbReference type="InterPro" id="IPR028994">
    <property type="entry name" value="Integrin_alpha_N"/>
</dbReference>
<dbReference type="Pfam" id="PF13517">
    <property type="entry name" value="FG-GAP_3"/>
    <property type="match status" value="1"/>
</dbReference>
<dbReference type="AlphaFoldDB" id="A0A517XYM9"/>
<dbReference type="OrthoDB" id="218787at2"/>
<dbReference type="Proteomes" id="UP000319576">
    <property type="component" value="Chromosome"/>
</dbReference>
<dbReference type="InterPro" id="IPR013517">
    <property type="entry name" value="FG-GAP"/>
</dbReference>
<organism evidence="2 3">
    <name type="scientific">Urbifossiella limnaea</name>
    <dbReference type="NCBI Taxonomy" id="2528023"/>
    <lineage>
        <taxon>Bacteria</taxon>
        <taxon>Pseudomonadati</taxon>
        <taxon>Planctomycetota</taxon>
        <taxon>Planctomycetia</taxon>
        <taxon>Gemmatales</taxon>
        <taxon>Gemmataceae</taxon>
        <taxon>Urbifossiella</taxon>
    </lineage>
</organism>
<proteinExistence type="predicted"/>
<evidence type="ECO:0000313" key="3">
    <source>
        <dbReference type="Proteomes" id="UP000319576"/>
    </source>
</evidence>